<dbReference type="PROSITE" id="PS50244">
    <property type="entry name" value="S5A_REDUCTASE"/>
    <property type="match status" value="1"/>
</dbReference>
<evidence type="ECO:0000313" key="2">
    <source>
        <dbReference type="EMBL" id="MBB6127888.1"/>
    </source>
</evidence>
<proteinExistence type="predicted"/>
<dbReference type="Pfam" id="PF06966">
    <property type="entry name" value="DUF1295"/>
    <property type="match status" value="1"/>
</dbReference>
<keyword evidence="1" id="KW-0812">Transmembrane</keyword>
<gene>
    <name evidence="2" type="ORF">HDF22_002001</name>
</gene>
<dbReference type="PANTHER" id="PTHR32251:SF17">
    <property type="entry name" value="STEROID 5-ALPHA REDUCTASE C-TERMINAL DOMAIN-CONTAINING PROTEIN"/>
    <property type="match status" value="1"/>
</dbReference>
<dbReference type="GO" id="GO:0016020">
    <property type="term" value="C:membrane"/>
    <property type="evidence" value="ECO:0007669"/>
    <property type="project" value="TreeGrafter"/>
</dbReference>
<dbReference type="AlphaFoldDB" id="A0A841JGY2"/>
<feature type="transmembrane region" description="Helical" evidence="1">
    <location>
        <begin position="7"/>
        <end position="28"/>
    </location>
</feature>
<dbReference type="InterPro" id="IPR010721">
    <property type="entry name" value="UstE-like"/>
</dbReference>
<protein>
    <submittedName>
        <fullName evidence="2">Steroid 5-alpha reductase family enzyme</fullName>
    </submittedName>
</protein>
<keyword evidence="1" id="KW-1133">Transmembrane helix</keyword>
<dbReference type="PANTHER" id="PTHR32251">
    <property type="entry name" value="3-OXO-5-ALPHA-STEROID 4-DEHYDROGENASE"/>
    <property type="match status" value="1"/>
</dbReference>
<dbReference type="RefSeq" id="WP_183587203.1">
    <property type="nucleotide sequence ID" value="NZ_JACHCA010000005.1"/>
</dbReference>
<comment type="caution">
    <text evidence="2">The sequence shown here is derived from an EMBL/GenBank/DDBJ whole genome shotgun (WGS) entry which is preliminary data.</text>
</comment>
<feature type="transmembrane region" description="Helical" evidence="1">
    <location>
        <begin position="111"/>
        <end position="131"/>
    </location>
</feature>
<name>A0A841JGY2_9SPHI</name>
<reference evidence="2 3" key="1">
    <citation type="submission" date="2020-08" db="EMBL/GenBank/DDBJ databases">
        <title>Genomic Encyclopedia of Type Strains, Phase IV (KMG-V): Genome sequencing to study the core and pangenomes of soil and plant-associated prokaryotes.</title>
        <authorList>
            <person name="Whitman W."/>
        </authorList>
    </citation>
    <scope>NUCLEOTIDE SEQUENCE [LARGE SCALE GENOMIC DNA]</scope>
    <source>
        <strain evidence="2 3">MP601</strain>
    </source>
</reference>
<feature type="transmembrane region" description="Helical" evidence="1">
    <location>
        <begin position="196"/>
        <end position="227"/>
    </location>
</feature>
<feature type="transmembrane region" description="Helical" evidence="1">
    <location>
        <begin position="40"/>
        <end position="59"/>
    </location>
</feature>
<sequence length="267" mass="30715">MNNQPVLCLIVYCLLACCGIMLLVWFWARKIKNAGVVDIFWSYNFPVIGIILWLLAPGFPTRRHLICTMVILAGLRLGTHLAARILKHINEEEGRYQQLRKEWAPNPDRKFFFFFQFQAISNVLLAIPFFISAMDTNPQLSGFEYAGFALWFISITGETIADRQLAVFKRDPANKGKVCSVGLWNYSRHPNYFFEWLMWVSYFVFALGSPYGYLAVISPAIILYLLLKVTGIPATEEQSLRSKGEAFKQYQSSTSVFIPWFKRPLTP</sequence>
<evidence type="ECO:0000256" key="1">
    <source>
        <dbReference type="SAM" id="Phobius"/>
    </source>
</evidence>
<organism evidence="2 3">
    <name type="scientific">Mucilaginibacter lappiensis</name>
    <dbReference type="NCBI Taxonomy" id="354630"/>
    <lineage>
        <taxon>Bacteria</taxon>
        <taxon>Pseudomonadati</taxon>
        <taxon>Bacteroidota</taxon>
        <taxon>Sphingobacteriia</taxon>
        <taxon>Sphingobacteriales</taxon>
        <taxon>Sphingobacteriaceae</taxon>
        <taxon>Mucilaginibacter</taxon>
    </lineage>
</organism>
<dbReference type="EMBL" id="JACHCA010000005">
    <property type="protein sequence ID" value="MBB6127888.1"/>
    <property type="molecule type" value="Genomic_DNA"/>
</dbReference>
<dbReference type="Gene3D" id="1.20.120.1630">
    <property type="match status" value="1"/>
</dbReference>
<evidence type="ECO:0000313" key="3">
    <source>
        <dbReference type="Proteomes" id="UP000548326"/>
    </source>
</evidence>
<accession>A0A841JGY2</accession>
<keyword evidence="1" id="KW-0472">Membrane</keyword>
<dbReference type="Proteomes" id="UP000548326">
    <property type="component" value="Unassembled WGS sequence"/>
</dbReference>